<evidence type="ECO:0000256" key="1">
    <source>
        <dbReference type="ARBA" id="ARBA00022747"/>
    </source>
</evidence>
<evidence type="ECO:0000313" key="3">
    <source>
        <dbReference type="EMBL" id="OOF75937.1"/>
    </source>
</evidence>
<dbReference type="Pfam" id="PF11867">
    <property type="entry name" value="T1RH-like_C"/>
    <property type="match status" value="1"/>
</dbReference>
<dbReference type="AlphaFoldDB" id="A0A1V3KFX0"/>
<sequence>MVFCSLLLEALTKYHNQSLSVIEVLEELIRLGKDFIERLARGEKLGLTPAETAFYDALVKNNSAVEGLGDEVLKALAKESTAQLRQSATIDWQYKEAVRAKMRTLVRRTLKRYKYPPDQEPEAIARVLEQAEEIAEELTTE</sequence>
<reference evidence="4" key="1">
    <citation type="submission" date="2016-10" db="EMBL/GenBank/DDBJ databases">
        <title>Rodentibacter gen. nov. and new species.</title>
        <authorList>
            <person name="Christensen H."/>
        </authorList>
    </citation>
    <scope>NUCLEOTIDE SEQUENCE [LARGE SCALE GENOMIC DNA]</scope>
    <source>
        <strain evidence="4">Ppn152</strain>
    </source>
</reference>
<accession>A0A1V3KFX0</accession>
<gene>
    <name evidence="3" type="ORF">BKG96_10320</name>
</gene>
<keyword evidence="1" id="KW-0680">Restriction system</keyword>
<organism evidence="3 4">
    <name type="scientific">Rodentibacter caecimuris</name>
    <dbReference type="NCBI Taxonomy" id="1796644"/>
    <lineage>
        <taxon>Bacteria</taxon>
        <taxon>Pseudomonadati</taxon>
        <taxon>Pseudomonadota</taxon>
        <taxon>Gammaproteobacteria</taxon>
        <taxon>Pasteurellales</taxon>
        <taxon>Pasteurellaceae</taxon>
        <taxon>Rodentibacter</taxon>
    </lineage>
</organism>
<evidence type="ECO:0000259" key="2">
    <source>
        <dbReference type="Pfam" id="PF11867"/>
    </source>
</evidence>
<dbReference type="InterPro" id="IPR051268">
    <property type="entry name" value="Type-I_R_enzyme_R_subunit"/>
</dbReference>
<dbReference type="GO" id="GO:0009307">
    <property type="term" value="P:DNA restriction-modification system"/>
    <property type="evidence" value="ECO:0007669"/>
    <property type="project" value="UniProtKB-KW"/>
</dbReference>
<name>A0A1V3KFX0_9PAST</name>
<dbReference type="Proteomes" id="UP000189114">
    <property type="component" value="Unassembled WGS sequence"/>
</dbReference>
<dbReference type="EMBL" id="MLAE01000083">
    <property type="protein sequence ID" value="OOF75937.1"/>
    <property type="molecule type" value="Genomic_DNA"/>
</dbReference>
<proteinExistence type="predicted"/>
<protein>
    <recommendedName>
        <fullName evidence="2">Type I restriction enzyme HindI endonuclease subunit-like C-terminal domain-containing protein</fullName>
    </recommendedName>
</protein>
<comment type="caution">
    <text evidence="3">The sequence shown here is derived from an EMBL/GenBank/DDBJ whole genome shotgun (WGS) entry which is preliminary data.</text>
</comment>
<dbReference type="PANTHER" id="PTHR30195:SF15">
    <property type="entry name" value="TYPE I RESTRICTION ENZYME HINDI ENDONUCLEASE SUBUNIT"/>
    <property type="match status" value="1"/>
</dbReference>
<dbReference type="PANTHER" id="PTHR30195">
    <property type="entry name" value="TYPE I SITE-SPECIFIC DEOXYRIBONUCLEASE PROTEIN SUBUNIT M AND R"/>
    <property type="match status" value="1"/>
</dbReference>
<evidence type="ECO:0000313" key="4">
    <source>
        <dbReference type="Proteomes" id="UP000189114"/>
    </source>
</evidence>
<feature type="domain" description="Type I restriction enzyme HindI endonuclease subunit-like C-terminal" evidence="2">
    <location>
        <begin position="3"/>
        <end position="136"/>
    </location>
</feature>
<dbReference type="InterPro" id="IPR021810">
    <property type="entry name" value="T1RH-like_C"/>
</dbReference>